<dbReference type="InterPro" id="IPR001382">
    <property type="entry name" value="Glyco_hydro_47"/>
</dbReference>
<protein>
    <recommendedName>
        <fullName evidence="7">alpha-1,2-Mannosidase</fullName>
        <ecNumber evidence="7">3.2.1.-</ecNumber>
    </recommendedName>
</protein>
<dbReference type="GO" id="GO:0004571">
    <property type="term" value="F:mannosyl-oligosaccharide 1,2-alpha-mannosidase activity"/>
    <property type="evidence" value="ECO:0007669"/>
    <property type="project" value="InterPro"/>
</dbReference>
<evidence type="ECO:0000313" key="9">
    <source>
        <dbReference type="EMBL" id="OQR93494.1"/>
    </source>
</evidence>
<dbReference type="EMBL" id="JNBR01000406">
    <property type="protein sequence ID" value="OQR93494.1"/>
    <property type="molecule type" value="Genomic_DNA"/>
</dbReference>
<keyword evidence="7" id="KW-0326">Glycosidase</keyword>
<dbReference type="GO" id="GO:0005975">
    <property type="term" value="P:carbohydrate metabolic process"/>
    <property type="evidence" value="ECO:0007669"/>
    <property type="project" value="InterPro"/>
</dbReference>
<evidence type="ECO:0000256" key="4">
    <source>
        <dbReference type="ARBA" id="ARBA00022801"/>
    </source>
</evidence>
<dbReference type="EC" id="3.2.1.-" evidence="7"/>
<proteinExistence type="inferred from homology"/>
<dbReference type="PANTHER" id="PTHR11742:SF6">
    <property type="entry name" value="MANNOSYL-OLIGOSACCHARIDE ALPHA-1,2-MANNOSIDASE IA-RELATED"/>
    <property type="match status" value="1"/>
</dbReference>
<dbReference type="InterPro" id="IPR036026">
    <property type="entry name" value="Seven-hairpin_glycosidases"/>
</dbReference>
<dbReference type="OrthoDB" id="8118055at2759"/>
<accession>A0A1V9Z668</accession>
<dbReference type="SUPFAM" id="SSF48225">
    <property type="entry name" value="Seven-hairpin glycosidases"/>
    <property type="match status" value="1"/>
</dbReference>
<keyword evidence="4 7" id="KW-0378">Hydrolase</keyword>
<keyword evidence="5 6" id="KW-1015">Disulfide bond</keyword>
<feature type="chain" id="PRO_5013071349" description="alpha-1,2-Mannosidase" evidence="8">
    <location>
        <begin position="25"/>
        <end position="506"/>
    </location>
</feature>
<dbReference type="InterPro" id="IPR012341">
    <property type="entry name" value="6hp_glycosidase-like_sf"/>
</dbReference>
<dbReference type="GO" id="GO:0000139">
    <property type="term" value="C:Golgi membrane"/>
    <property type="evidence" value="ECO:0007669"/>
    <property type="project" value="TreeGrafter"/>
</dbReference>
<comment type="similarity">
    <text evidence="3 7">Belongs to the glycosyl hydrolase 47 family.</text>
</comment>
<name>A0A1V9Z668_ACHHY</name>
<evidence type="ECO:0000256" key="7">
    <source>
        <dbReference type="RuleBase" id="RU361193"/>
    </source>
</evidence>
<organism evidence="9 10">
    <name type="scientific">Achlya hypogyna</name>
    <name type="common">Oomycete</name>
    <name type="synonym">Protoachlya hypogyna</name>
    <dbReference type="NCBI Taxonomy" id="1202772"/>
    <lineage>
        <taxon>Eukaryota</taxon>
        <taxon>Sar</taxon>
        <taxon>Stramenopiles</taxon>
        <taxon>Oomycota</taxon>
        <taxon>Saprolegniomycetes</taxon>
        <taxon>Saprolegniales</taxon>
        <taxon>Achlyaceae</taxon>
        <taxon>Achlya</taxon>
    </lineage>
</organism>
<evidence type="ECO:0000256" key="3">
    <source>
        <dbReference type="ARBA" id="ARBA00007658"/>
    </source>
</evidence>
<evidence type="ECO:0000256" key="6">
    <source>
        <dbReference type="PIRSR" id="PIRSR601382-3"/>
    </source>
</evidence>
<dbReference type="Gene3D" id="1.50.10.10">
    <property type="match status" value="1"/>
</dbReference>
<evidence type="ECO:0000256" key="8">
    <source>
        <dbReference type="SAM" id="SignalP"/>
    </source>
</evidence>
<feature type="disulfide bond" evidence="6">
    <location>
        <begin position="376"/>
        <end position="409"/>
    </location>
</feature>
<dbReference type="Proteomes" id="UP000243579">
    <property type="component" value="Unassembled WGS sequence"/>
</dbReference>
<sequence>MRAAATTRKRLLLLLGAACLLVLAQLSQIRIFSKDHHRGALRGERRKVPRPPLSAEEAALCLNFSDEAMLTRTQSTRRTAIKSAMTHAWRGYETYAFGADEVGPVSGRRRQNVWGDISVTLVDALDTLYIMGMMDEFNRARDWVAYNLDFTHLGTDGDIISIFEVTIRELGGLLGAYAVSRDPAFLARAVEFADLTAPAFDEAKGIFYTEFNPYTKARAMHRWTRYRGLLADLGTLQLEMRYLSDITGDPQYARRGDAFYEIVQREGSYKNTGLFPVHYDPETGAFAQKDSFITIGALGDSFYEYLLKVFIYSGKNMAKDAFLRATYDAAVDGIEKHLLSEGKAQDADGTDVTYHYLKVLSIPGLGGTNEQDHLLCFVPGMLALGTVGETDAAKVARHLDMAKKLMRTCYAMYSRQVTGLAPDLVGFPGFVVQSSVYHLRPETIESLMYLARVTKDPKYREWGWRLFEALEKHAKTTYGYGAVWNVDSLYWTKVEDKMESFFMAET</sequence>
<dbReference type="STRING" id="1202772.A0A1V9Z668"/>
<dbReference type="Pfam" id="PF01532">
    <property type="entry name" value="Glyco_hydro_47"/>
    <property type="match status" value="1"/>
</dbReference>
<evidence type="ECO:0000256" key="1">
    <source>
        <dbReference type="ARBA" id="ARBA00001913"/>
    </source>
</evidence>
<comment type="caution">
    <text evidence="9">The sequence shown here is derived from an EMBL/GenBank/DDBJ whole genome shotgun (WGS) entry which is preliminary data.</text>
</comment>
<evidence type="ECO:0000313" key="10">
    <source>
        <dbReference type="Proteomes" id="UP000243579"/>
    </source>
</evidence>
<feature type="signal peptide" evidence="8">
    <location>
        <begin position="1"/>
        <end position="24"/>
    </location>
</feature>
<comment type="pathway">
    <text evidence="2">Protein modification; protein glycosylation.</text>
</comment>
<evidence type="ECO:0000256" key="2">
    <source>
        <dbReference type="ARBA" id="ARBA00004922"/>
    </source>
</evidence>
<dbReference type="AlphaFoldDB" id="A0A1V9Z668"/>
<feature type="non-terminal residue" evidence="9">
    <location>
        <position position="506"/>
    </location>
</feature>
<dbReference type="GO" id="GO:0005783">
    <property type="term" value="C:endoplasmic reticulum"/>
    <property type="evidence" value="ECO:0007669"/>
    <property type="project" value="TreeGrafter"/>
</dbReference>
<gene>
    <name evidence="9" type="ORF">ACHHYP_02491</name>
</gene>
<dbReference type="PRINTS" id="PR00747">
    <property type="entry name" value="GLYHDRLASE47"/>
</dbReference>
<reference evidence="9 10" key="1">
    <citation type="journal article" date="2014" name="Genome Biol. Evol.">
        <title>The secreted proteins of Achlya hypogyna and Thraustotheca clavata identify the ancestral oomycete secretome and reveal gene acquisitions by horizontal gene transfer.</title>
        <authorList>
            <person name="Misner I."/>
            <person name="Blouin N."/>
            <person name="Leonard G."/>
            <person name="Richards T.A."/>
            <person name="Lane C.E."/>
        </authorList>
    </citation>
    <scope>NUCLEOTIDE SEQUENCE [LARGE SCALE GENOMIC DNA]</scope>
    <source>
        <strain evidence="9 10">ATCC 48635</strain>
    </source>
</reference>
<keyword evidence="8" id="KW-0732">Signal</keyword>
<dbReference type="PANTHER" id="PTHR11742">
    <property type="entry name" value="MANNOSYL-OLIGOSACCHARIDE ALPHA-1,2-MANNOSIDASE-RELATED"/>
    <property type="match status" value="1"/>
</dbReference>
<dbReference type="InterPro" id="IPR050749">
    <property type="entry name" value="Glycosyl_Hydrolase_47"/>
</dbReference>
<keyword evidence="10" id="KW-1185">Reference proteome</keyword>
<dbReference type="GO" id="GO:0005509">
    <property type="term" value="F:calcium ion binding"/>
    <property type="evidence" value="ECO:0007669"/>
    <property type="project" value="InterPro"/>
</dbReference>
<evidence type="ECO:0000256" key="5">
    <source>
        <dbReference type="ARBA" id="ARBA00023157"/>
    </source>
</evidence>
<comment type="cofactor">
    <cofactor evidence="1">
        <name>Ca(2+)</name>
        <dbReference type="ChEBI" id="CHEBI:29108"/>
    </cofactor>
</comment>